<gene>
    <name evidence="1" type="ORF">JCM19231_5418</name>
</gene>
<evidence type="ECO:0000313" key="1">
    <source>
        <dbReference type="EMBL" id="GAM55341.1"/>
    </source>
</evidence>
<comment type="caution">
    <text evidence="1">The sequence shown here is derived from an EMBL/GenBank/DDBJ whole genome shotgun (WGS) entry which is preliminary data.</text>
</comment>
<dbReference type="EMBL" id="BBRZ01000013">
    <property type="protein sequence ID" value="GAM55341.1"/>
    <property type="molecule type" value="Genomic_DNA"/>
</dbReference>
<organism evidence="1 2">
    <name type="scientific">Vibrio ishigakensis</name>
    <dbReference type="NCBI Taxonomy" id="1481914"/>
    <lineage>
        <taxon>Bacteria</taxon>
        <taxon>Pseudomonadati</taxon>
        <taxon>Pseudomonadota</taxon>
        <taxon>Gammaproteobacteria</taxon>
        <taxon>Vibrionales</taxon>
        <taxon>Vibrionaceae</taxon>
        <taxon>Vibrio</taxon>
    </lineage>
</organism>
<dbReference type="RefSeq" id="WP_261834215.1">
    <property type="nucleotide sequence ID" value="NZ_AP024881.1"/>
</dbReference>
<dbReference type="Proteomes" id="UP000031671">
    <property type="component" value="Unassembled WGS sequence"/>
</dbReference>
<accession>A0A0B8NMT5</accession>
<reference evidence="1 2" key="2">
    <citation type="submission" date="2015-01" db="EMBL/GenBank/DDBJ databases">
        <authorList>
            <consortium name="NBRP consortium"/>
            <person name="Sawabe T."/>
            <person name="Meirelles P."/>
            <person name="Feng G."/>
            <person name="Sayaka M."/>
            <person name="Hattori M."/>
            <person name="Ohkuma M."/>
        </authorList>
    </citation>
    <scope>NUCLEOTIDE SEQUENCE [LARGE SCALE GENOMIC DNA]</scope>
    <source>
        <strain evidence="2">JCM 19231</strain>
    </source>
</reference>
<protein>
    <submittedName>
        <fullName evidence="1">Uncharacterized protein</fullName>
    </submittedName>
</protein>
<evidence type="ECO:0000313" key="2">
    <source>
        <dbReference type="Proteomes" id="UP000031671"/>
    </source>
</evidence>
<dbReference type="AlphaFoldDB" id="A0A0B8NMT5"/>
<name>A0A0B8NMT5_9VIBR</name>
<keyword evidence="2" id="KW-1185">Reference proteome</keyword>
<proteinExistence type="predicted"/>
<reference evidence="1 2" key="1">
    <citation type="submission" date="2015-01" db="EMBL/GenBank/DDBJ databases">
        <title>Vibrio sp. C1 JCM 19231 whole genome shotgun sequence.</title>
        <authorList>
            <person name="Sawabe T."/>
            <person name="Meirelles P."/>
            <person name="Feng G."/>
            <person name="Sayaka M."/>
            <person name="Hattori M."/>
            <person name="Ohkuma M."/>
        </authorList>
    </citation>
    <scope>NUCLEOTIDE SEQUENCE [LARGE SCALE GENOMIC DNA]</scope>
    <source>
        <strain evidence="2">JCM 19231</strain>
    </source>
</reference>
<sequence>MFKNKHFIVALLVCPILATIAYFGVDLAVSEKPHAAKEGESYKLISKSNCRYTSGLCDMENGEFKVQFRSEKLTPSTLTLSLSSKYPLEGIAVALATSEEQIEPTEMTSMDNSAQKWSIELPADDIENKKLRMAIRSDDVLYFGEAETKFVVYKTLID</sequence>